<evidence type="ECO:0000256" key="2">
    <source>
        <dbReference type="ARBA" id="ARBA00000765"/>
    </source>
</evidence>
<dbReference type="FunFam" id="3.40.50.720:FF:000009">
    <property type="entry name" value="Fatty oxidation complex, alpha subunit"/>
    <property type="match status" value="1"/>
</dbReference>
<evidence type="ECO:0000256" key="9">
    <source>
        <dbReference type="ARBA" id="ARBA00023002"/>
    </source>
</evidence>
<dbReference type="SUPFAM" id="SSF52096">
    <property type="entry name" value="ClpP/crotonase"/>
    <property type="match status" value="1"/>
</dbReference>
<dbReference type="InterPro" id="IPR036291">
    <property type="entry name" value="NAD(P)-bd_dom_sf"/>
</dbReference>
<accession>A0A2R6X9U0</accession>
<comment type="catalytic activity">
    <reaction evidence="16">
        <text>(3S)-3-hydroxybutanoyl-CoA = (3R)-3-hydroxybutanoyl-CoA</text>
        <dbReference type="Rhea" id="RHEA:21760"/>
        <dbReference type="ChEBI" id="CHEBI:57315"/>
        <dbReference type="ChEBI" id="CHEBI:57316"/>
        <dbReference type="EC" id="5.1.2.3"/>
    </reaction>
</comment>
<comment type="catalytic activity">
    <reaction evidence="17">
        <text>a (3S)-3-hydroxyacyl-CoA = a (2E)-enoyl-CoA + H2O</text>
        <dbReference type="Rhea" id="RHEA:16105"/>
        <dbReference type="ChEBI" id="CHEBI:15377"/>
        <dbReference type="ChEBI" id="CHEBI:57318"/>
        <dbReference type="ChEBI" id="CHEBI:58856"/>
        <dbReference type="EC" id="4.2.1.17"/>
    </reaction>
</comment>
<dbReference type="UniPathway" id="UPA00659"/>
<reference evidence="21" key="2">
    <citation type="submission" date="2017-12" db="EMBL/GenBank/DDBJ databases">
        <title>WGS assembly of Marchantia polymorpha.</title>
        <authorList>
            <person name="Bowman J.L."/>
            <person name="Kohchi T."/>
            <person name="Yamato K.T."/>
            <person name="Jenkins J."/>
            <person name="Shu S."/>
            <person name="Ishizaki K."/>
            <person name="Yamaoka S."/>
            <person name="Nishihama R."/>
            <person name="Nakamura Y."/>
            <person name="Berger F."/>
            <person name="Adam C."/>
            <person name="Aki S.S."/>
            <person name="Althoff F."/>
            <person name="Araki T."/>
            <person name="Arteaga-Vazquez M.A."/>
            <person name="Balasubrmanian S."/>
            <person name="Bauer D."/>
            <person name="Boehm C.R."/>
            <person name="Briginshaw L."/>
            <person name="Caballero-Perez J."/>
            <person name="Catarino B."/>
            <person name="Chen F."/>
            <person name="Chiyoda S."/>
            <person name="Chovatia M."/>
            <person name="Davies K.M."/>
            <person name="Delmans M."/>
            <person name="Demura T."/>
            <person name="Dierschke T."/>
            <person name="Dolan L."/>
            <person name="Dorantes-Acosta A.E."/>
            <person name="Eklund D.M."/>
            <person name="Florent S.N."/>
            <person name="Flores-Sandoval E."/>
            <person name="Fujiyama A."/>
            <person name="Fukuzawa H."/>
            <person name="Galik B."/>
            <person name="Grimanelli D."/>
            <person name="Grimwood J."/>
            <person name="Grossniklaus U."/>
            <person name="Hamada T."/>
            <person name="Haseloff J."/>
            <person name="Hetherington A.J."/>
            <person name="Higo A."/>
            <person name="Hirakawa Y."/>
            <person name="Hundley H.N."/>
            <person name="Ikeda Y."/>
            <person name="Inoue K."/>
            <person name="Inoue S."/>
            <person name="Ishida S."/>
            <person name="Jia Q."/>
            <person name="Kakita M."/>
            <person name="Kanazawa T."/>
            <person name="Kawai Y."/>
            <person name="Kawashima T."/>
            <person name="Kennedy M."/>
            <person name="Kinose K."/>
            <person name="Kinoshita T."/>
            <person name="Kohara Y."/>
            <person name="Koide E."/>
            <person name="Komatsu K."/>
            <person name="Kopischke S."/>
            <person name="Kubo M."/>
            <person name="Kyozuka J."/>
            <person name="Lagercrantz U."/>
            <person name="Lin S.S."/>
            <person name="Lindquist E."/>
            <person name="Lipzen A.M."/>
            <person name="Lu C."/>
            <person name="Luna E.D."/>
            <person name="Martienssen R.A."/>
            <person name="Minamino N."/>
            <person name="Mizutani M."/>
            <person name="Mizutani M."/>
            <person name="Mochizuki N."/>
            <person name="Monte I."/>
            <person name="Mosher R."/>
            <person name="Nagasaki H."/>
            <person name="Nakagami H."/>
            <person name="Naramoto S."/>
            <person name="Nishitani K."/>
            <person name="Ohtani M."/>
            <person name="Okamoto T."/>
            <person name="Okumura M."/>
            <person name="Phillips J."/>
            <person name="Pollak B."/>
            <person name="Reinders A."/>
            <person name="Roevekamp M."/>
            <person name="Sano R."/>
            <person name="Sawa S."/>
            <person name="Schmid M.W."/>
            <person name="Shirakawa M."/>
            <person name="Solano R."/>
            <person name="Spunde A."/>
            <person name="Suetsugu N."/>
            <person name="Sugano S."/>
            <person name="Sugiyama A."/>
            <person name="Sun R."/>
            <person name="Suzuki Y."/>
            <person name="Takenaka M."/>
            <person name="Takezawa D."/>
            <person name="Tomogane H."/>
            <person name="Tsuzuki M."/>
            <person name="Ueda T."/>
            <person name="Umeda M."/>
            <person name="Ward J.M."/>
            <person name="Watanabe Y."/>
            <person name="Yazaki K."/>
            <person name="Yokoyama R."/>
            <person name="Yoshitake Y."/>
            <person name="Yotsui I."/>
            <person name="Zachgo S."/>
            <person name="Schmutz J."/>
        </authorList>
    </citation>
    <scope>NUCLEOTIDE SEQUENCE [LARGE SCALE GENOMIC DNA]</scope>
    <source>
        <strain evidence="21">Tak-1</strain>
    </source>
</reference>
<comment type="similarity">
    <text evidence="6">In the N-terminal section; belongs to the enoyl-CoA hydratase/isomerase family.</text>
</comment>
<dbReference type="GO" id="GO:0004165">
    <property type="term" value="F:delta(3)-delta(2)-enoyl-CoA isomerase activity"/>
    <property type="evidence" value="ECO:0007669"/>
    <property type="project" value="UniProtKB-EC"/>
</dbReference>
<dbReference type="GO" id="GO:0005777">
    <property type="term" value="C:peroxisome"/>
    <property type="evidence" value="ECO:0000318"/>
    <property type="project" value="GO_Central"/>
</dbReference>
<evidence type="ECO:0000259" key="20">
    <source>
        <dbReference type="Pfam" id="PF02737"/>
    </source>
</evidence>
<organism evidence="21 22">
    <name type="scientific">Marchantia polymorpha</name>
    <name type="common">Common liverwort</name>
    <name type="synonym">Marchantia aquatica</name>
    <dbReference type="NCBI Taxonomy" id="3197"/>
    <lineage>
        <taxon>Eukaryota</taxon>
        <taxon>Viridiplantae</taxon>
        <taxon>Streptophyta</taxon>
        <taxon>Embryophyta</taxon>
        <taxon>Marchantiophyta</taxon>
        <taxon>Marchantiopsida</taxon>
        <taxon>Marchantiidae</taxon>
        <taxon>Marchantiales</taxon>
        <taxon>Marchantiaceae</taxon>
        <taxon>Marchantia</taxon>
    </lineage>
</organism>
<dbReference type="CDD" id="cd06558">
    <property type="entry name" value="crotonase-like"/>
    <property type="match status" value="1"/>
</dbReference>
<proteinExistence type="inferred from homology"/>
<evidence type="ECO:0000256" key="5">
    <source>
        <dbReference type="ARBA" id="ARBA00007005"/>
    </source>
</evidence>
<evidence type="ECO:0000256" key="4">
    <source>
        <dbReference type="ARBA" id="ARBA00005005"/>
    </source>
</evidence>
<keyword evidence="15" id="KW-0511">Multifunctional enzyme</keyword>
<dbReference type="EMBL" id="KZ772699">
    <property type="protein sequence ID" value="PTQ42873.1"/>
    <property type="molecule type" value="Genomic_DNA"/>
</dbReference>
<comment type="catalytic activity">
    <reaction evidence="18">
        <text>a 4-saturated-(3S)-3-hydroxyacyl-CoA = a (3E)-enoyl-CoA + H2O</text>
        <dbReference type="Rhea" id="RHEA:20724"/>
        <dbReference type="ChEBI" id="CHEBI:15377"/>
        <dbReference type="ChEBI" id="CHEBI:58521"/>
        <dbReference type="ChEBI" id="CHEBI:137480"/>
        <dbReference type="EC" id="4.2.1.17"/>
    </reaction>
</comment>
<evidence type="ECO:0000256" key="13">
    <source>
        <dbReference type="ARBA" id="ARBA00023235"/>
    </source>
</evidence>
<comment type="subunit">
    <text evidence="7">Monomer.</text>
</comment>
<evidence type="ECO:0000256" key="10">
    <source>
        <dbReference type="ARBA" id="ARBA00023027"/>
    </source>
</evidence>
<protein>
    <submittedName>
        <fullName evidence="21">Uncharacterized protein</fullName>
    </submittedName>
</protein>
<keyword evidence="9" id="KW-0560">Oxidoreductase</keyword>
<dbReference type="GO" id="GO:0070403">
    <property type="term" value="F:NAD+ binding"/>
    <property type="evidence" value="ECO:0007669"/>
    <property type="project" value="InterPro"/>
</dbReference>
<gene>
    <name evidence="21" type="ORF">MARPO_0027s0009</name>
</gene>
<dbReference type="InterPro" id="IPR029045">
    <property type="entry name" value="ClpP/crotonase-like_dom_sf"/>
</dbReference>
<feature type="domain" description="3-hydroxyacyl-CoA dehydrogenase NAD binding" evidence="20">
    <location>
        <begin position="310"/>
        <end position="487"/>
    </location>
</feature>
<dbReference type="GO" id="GO:0003857">
    <property type="term" value="F:(3S)-3-hydroxyacyl-CoA dehydrogenase (NAD+) activity"/>
    <property type="evidence" value="ECO:0000318"/>
    <property type="project" value="GO_Central"/>
</dbReference>
<evidence type="ECO:0000259" key="19">
    <source>
        <dbReference type="Pfam" id="PF00725"/>
    </source>
</evidence>
<dbReference type="Gene3D" id="3.40.50.720">
    <property type="entry name" value="NAD(P)-binding Rossmann-like Domain"/>
    <property type="match status" value="1"/>
</dbReference>
<evidence type="ECO:0000256" key="17">
    <source>
        <dbReference type="ARBA" id="ARBA00023709"/>
    </source>
</evidence>
<evidence type="ECO:0000256" key="6">
    <source>
        <dbReference type="ARBA" id="ARBA00008750"/>
    </source>
</evidence>
<feature type="domain" description="3-hydroxyacyl-CoA dehydrogenase C-terminal" evidence="19">
    <location>
        <begin position="490"/>
        <end position="584"/>
    </location>
</feature>
<dbReference type="GO" id="GO:0006635">
    <property type="term" value="P:fatty acid beta-oxidation"/>
    <property type="evidence" value="ECO:0000318"/>
    <property type="project" value="GO_Central"/>
</dbReference>
<dbReference type="Pfam" id="PF00378">
    <property type="entry name" value="ECH_1"/>
    <property type="match status" value="1"/>
</dbReference>
<dbReference type="EMBL" id="KZ772699">
    <property type="protein sequence ID" value="PTQ42874.1"/>
    <property type="molecule type" value="Genomic_DNA"/>
</dbReference>
<comment type="pathway">
    <text evidence="4">Lipid metabolism; fatty acid beta-oxidation.</text>
</comment>
<dbReference type="FunFam" id="1.10.1040.50:FF:000004">
    <property type="entry name" value="Peroxisomal fatty acid beta-oxidation multifunctional protein"/>
    <property type="match status" value="1"/>
</dbReference>
<keyword evidence="12" id="KW-0576">Peroxisome</keyword>
<evidence type="ECO:0000256" key="8">
    <source>
        <dbReference type="ARBA" id="ARBA00022832"/>
    </source>
</evidence>
<dbReference type="OMA" id="IRKIHAN"/>
<keyword evidence="14" id="KW-0456">Lyase</keyword>
<evidence type="ECO:0000256" key="18">
    <source>
        <dbReference type="ARBA" id="ARBA00023717"/>
    </source>
</evidence>
<dbReference type="SUPFAM" id="SSF48179">
    <property type="entry name" value="6-phosphogluconate dehydrogenase C-terminal domain-like"/>
    <property type="match status" value="2"/>
</dbReference>
<dbReference type="AlphaFoldDB" id="A0A2R6X9U0"/>
<dbReference type="Gramene" id="Mp5g06190.2">
    <property type="protein sequence ID" value="Mp5g06190.2.cds"/>
    <property type="gene ID" value="Mp5g06190"/>
</dbReference>
<dbReference type="OrthoDB" id="2018133at2759"/>
<dbReference type="InterPro" id="IPR006108">
    <property type="entry name" value="3HC_DH_C"/>
</dbReference>
<comment type="subcellular location">
    <subcellularLocation>
        <location evidence="3">Peroxisome</location>
    </subcellularLocation>
</comment>
<evidence type="ECO:0000256" key="3">
    <source>
        <dbReference type="ARBA" id="ARBA00004275"/>
    </source>
</evidence>
<dbReference type="GO" id="GO:0008692">
    <property type="term" value="F:3-hydroxybutyryl-CoA epimerase activity"/>
    <property type="evidence" value="ECO:0007669"/>
    <property type="project" value="UniProtKB-EC"/>
</dbReference>
<evidence type="ECO:0000256" key="1">
    <source>
        <dbReference type="ARBA" id="ARBA00000452"/>
    </source>
</evidence>
<evidence type="ECO:0000256" key="14">
    <source>
        <dbReference type="ARBA" id="ARBA00023239"/>
    </source>
</evidence>
<evidence type="ECO:0000313" key="21">
    <source>
        <dbReference type="EMBL" id="PTQ42873.1"/>
    </source>
</evidence>
<comment type="catalytic activity">
    <reaction evidence="1">
        <text>a (3Z)-enoyl-CoA = a 4-saturated (2E)-enoyl-CoA</text>
        <dbReference type="Rhea" id="RHEA:45900"/>
        <dbReference type="ChEBI" id="CHEBI:85097"/>
        <dbReference type="ChEBI" id="CHEBI:85489"/>
        <dbReference type="EC" id="5.3.3.8"/>
    </reaction>
</comment>
<dbReference type="Gramene" id="Mp5g06190.1">
    <property type="protein sequence ID" value="Mp5g06190.1.cds"/>
    <property type="gene ID" value="Mp5g06190"/>
</dbReference>
<dbReference type="InterPro" id="IPR006176">
    <property type="entry name" value="3-OHacyl-CoA_DH_NAD-bd"/>
</dbReference>
<dbReference type="SUPFAM" id="SSF51735">
    <property type="entry name" value="NAD(P)-binding Rossmann-fold domains"/>
    <property type="match status" value="1"/>
</dbReference>
<evidence type="ECO:0000256" key="12">
    <source>
        <dbReference type="ARBA" id="ARBA00023140"/>
    </source>
</evidence>
<feature type="domain" description="3-hydroxyacyl-CoA dehydrogenase C-terminal" evidence="19">
    <location>
        <begin position="627"/>
        <end position="706"/>
    </location>
</feature>
<evidence type="ECO:0000256" key="7">
    <source>
        <dbReference type="ARBA" id="ARBA00011245"/>
    </source>
</evidence>
<dbReference type="PANTHER" id="PTHR23309:SF49">
    <property type="entry name" value="PEROXISOMAL BIFUNCTIONAL ENZYME"/>
    <property type="match status" value="1"/>
</dbReference>
<evidence type="ECO:0000256" key="11">
    <source>
        <dbReference type="ARBA" id="ARBA00023098"/>
    </source>
</evidence>
<comment type="similarity">
    <text evidence="5">In the central section; belongs to the 3-hydroxyacyl-CoA dehydrogenase family.</text>
</comment>
<dbReference type="Pfam" id="PF02737">
    <property type="entry name" value="3HCDH_N"/>
    <property type="match status" value="1"/>
</dbReference>
<keyword evidence="8" id="KW-0276">Fatty acid metabolism</keyword>
<dbReference type="InterPro" id="IPR001753">
    <property type="entry name" value="Enoyl-CoA_hydra/iso"/>
</dbReference>
<dbReference type="InterPro" id="IPR008927">
    <property type="entry name" value="6-PGluconate_DH-like_C_sf"/>
</dbReference>
<comment type="catalytic activity">
    <reaction evidence="2">
        <text>a (3E)-enoyl-CoA = a 4-saturated (2E)-enoyl-CoA</text>
        <dbReference type="Rhea" id="RHEA:45228"/>
        <dbReference type="ChEBI" id="CHEBI:58521"/>
        <dbReference type="ChEBI" id="CHEBI:85097"/>
        <dbReference type="EC" id="5.3.3.8"/>
    </reaction>
</comment>
<dbReference type="Gene3D" id="3.90.226.10">
    <property type="entry name" value="2-enoyl-CoA Hydratase, Chain A, domain 1"/>
    <property type="match status" value="1"/>
</dbReference>
<dbReference type="Proteomes" id="UP000244005">
    <property type="component" value="Unassembled WGS sequence"/>
</dbReference>
<dbReference type="PANTHER" id="PTHR23309">
    <property type="entry name" value="3-HYDROXYACYL-COA DEHYROGENASE"/>
    <property type="match status" value="1"/>
</dbReference>
<keyword evidence="11" id="KW-0443">Lipid metabolism</keyword>
<dbReference type="Gene3D" id="1.10.1040.50">
    <property type="match status" value="1"/>
</dbReference>
<dbReference type="FunFam" id="3.90.226.10:FF:000011">
    <property type="entry name" value="Fatty acid oxidation complex subunit alpha"/>
    <property type="match status" value="1"/>
</dbReference>
<dbReference type="Pfam" id="PF00725">
    <property type="entry name" value="3HCDH"/>
    <property type="match status" value="2"/>
</dbReference>
<keyword evidence="22" id="KW-1185">Reference proteome</keyword>
<evidence type="ECO:0000313" key="22">
    <source>
        <dbReference type="Proteomes" id="UP000244005"/>
    </source>
</evidence>
<keyword evidence="13" id="KW-0413">Isomerase</keyword>
<evidence type="ECO:0000256" key="15">
    <source>
        <dbReference type="ARBA" id="ARBA00023268"/>
    </source>
</evidence>
<reference evidence="22" key="1">
    <citation type="journal article" date="2017" name="Cell">
        <title>Insights into land plant evolution garnered from the Marchantia polymorpha genome.</title>
        <authorList>
            <person name="Bowman J.L."/>
            <person name="Kohchi T."/>
            <person name="Yamato K.T."/>
            <person name="Jenkins J."/>
            <person name="Shu S."/>
            <person name="Ishizaki K."/>
            <person name="Yamaoka S."/>
            <person name="Nishihama R."/>
            <person name="Nakamura Y."/>
            <person name="Berger F."/>
            <person name="Adam C."/>
            <person name="Aki S.S."/>
            <person name="Althoff F."/>
            <person name="Araki T."/>
            <person name="Arteaga-Vazquez M.A."/>
            <person name="Balasubrmanian S."/>
            <person name="Barry K."/>
            <person name="Bauer D."/>
            <person name="Boehm C.R."/>
            <person name="Briginshaw L."/>
            <person name="Caballero-Perez J."/>
            <person name="Catarino B."/>
            <person name="Chen F."/>
            <person name="Chiyoda S."/>
            <person name="Chovatia M."/>
            <person name="Davies K.M."/>
            <person name="Delmans M."/>
            <person name="Demura T."/>
            <person name="Dierschke T."/>
            <person name="Dolan L."/>
            <person name="Dorantes-Acosta A.E."/>
            <person name="Eklund D.M."/>
            <person name="Florent S.N."/>
            <person name="Flores-Sandoval E."/>
            <person name="Fujiyama A."/>
            <person name="Fukuzawa H."/>
            <person name="Galik B."/>
            <person name="Grimanelli D."/>
            <person name="Grimwood J."/>
            <person name="Grossniklaus U."/>
            <person name="Hamada T."/>
            <person name="Haseloff J."/>
            <person name="Hetherington A.J."/>
            <person name="Higo A."/>
            <person name="Hirakawa Y."/>
            <person name="Hundley H.N."/>
            <person name="Ikeda Y."/>
            <person name="Inoue K."/>
            <person name="Inoue S.I."/>
            <person name="Ishida S."/>
            <person name="Jia Q."/>
            <person name="Kakita M."/>
            <person name="Kanazawa T."/>
            <person name="Kawai Y."/>
            <person name="Kawashima T."/>
            <person name="Kennedy M."/>
            <person name="Kinose K."/>
            <person name="Kinoshita T."/>
            <person name="Kohara Y."/>
            <person name="Koide E."/>
            <person name="Komatsu K."/>
            <person name="Kopischke S."/>
            <person name="Kubo M."/>
            <person name="Kyozuka J."/>
            <person name="Lagercrantz U."/>
            <person name="Lin S.S."/>
            <person name="Lindquist E."/>
            <person name="Lipzen A.M."/>
            <person name="Lu C.W."/>
            <person name="De Luna E."/>
            <person name="Martienssen R.A."/>
            <person name="Minamino N."/>
            <person name="Mizutani M."/>
            <person name="Mizutani M."/>
            <person name="Mochizuki N."/>
            <person name="Monte I."/>
            <person name="Mosher R."/>
            <person name="Nagasaki H."/>
            <person name="Nakagami H."/>
            <person name="Naramoto S."/>
            <person name="Nishitani K."/>
            <person name="Ohtani M."/>
            <person name="Okamoto T."/>
            <person name="Okumura M."/>
            <person name="Phillips J."/>
            <person name="Pollak B."/>
            <person name="Reinders A."/>
            <person name="Rovekamp M."/>
            <person name="Sano R."/>
            <person name="Sawa S."/>
            <person name="Schmid M.W."/>
            <person name="Shirakawa M."/>
            <person name="Solano R."/>
            <person name="Spunde A."/>
            <person name="Suetsugu N."/>
            <person name="Sugano S."/>
            <person name="Sugiyama A."/>
            <person name="Sun R."/>
            <person name="Suzuki Y."/>
            <person name="Takenaka M."/>
            <person name="Takezawa D."/>
            <person name="Tomogane H."/>
            <person name="Tsuzuki M."/>
            <person name="Ueda T."/>
            <person name="Umeda M."/>
            <person name="Ward J.M."/>
            <person name="Watanabe Y."/>
            <person name="Yazaki K."/>
            <person name="Yokoyama R."/>
            <person name="Yoshitake Y."/>
            <person name="Yotsui I."/>
            <person name="Zachgo S."/>
            <person name="Schmutz J."/>
        </authorList>
    </citation>
    <scope>NUCLEOTIDE SEQUENCE [LARGE SCALE GENOMIC DNA]</scope>
    <source>
        <strain evidence="22">Tak-1</strain>
    </source>
</reference>
<name>A0A2R6X9U0_MARPO</name>
<keyword evidence="10" id="KW-0520">NAD</keyword>
<evidence type="ECO:0000256" key="16">
    <source>
        <dbReference type="ARBA" id="ARBA00023701"/>
    </source>
</evidence>
<dbReference type="GO" id="GO:0004300">
    <property type="term" value="F:enoyl-CoA hydratase activity"/>
    <property type="evidence" value="ECO:0007669"/>
    <property type="project" value="UniProtKB-EC"/>
</dbReference>
<sequence>MARPAVTMEVGDDGVAIITIDNPPVNSISDEVMQGVTSSFKAAHLREDVKAIVLTGANGKFCGGGEIRNMQARKTVAVSESMPSTVTLVNDLMEGGPKPAVAAIDSFALGGGLEYAMICHARLATPKTKLGLPELQLGIIPGLGGTQRLPRLVGVGKAIDMMLTVKFLSAMDAHKSGLVDAVVPAEHLILESRKWALDIANGRKPWRRSLELSDKLGSVEECLKIINDKRVQHKKLFKNVPHPSACLDVVEQGILHGGCATTFHEAKVCAELQVSPTAKGLMHAFFSERSILKVPGVTDQGLKPRRIRRAAIVGGGMMGSGIATNMILQQIPVLLKETDIDSLNRGIELIKANIQSQAKRGLLSQEKIPSTLALVKGTLDYKDFGDVDIVIEAVYESLPLKQQIFQDLERYCKADCILASNTSNMDLNKVGAKISCQNRVIGTHFFCPAHIMPLVELVRTEKTSPQVQVDLINFGKVLKKIPLMVNNFHGFAINRIFFPYGMSSHFLAINLGVHPYRIDTILKNFGMPMGHFRMMDLTGIQIGAATDKYWRDVFPHRVRKRDFNDRLKELNRLGEKTGKGYYNYKSGSRKEEPAPELLEIMAEVRQRLGLGTSWKEVPLTDEEVLEMVLFPTVNEACRVLEEGVVLRASDLDLATILGMGFPRYRGGIIFWGDYIGSSHIHSQLSKWSTLYGEFYKPCLSLQRAAATNSKMANIVKVSQARL</sequence>